<dbReference type="InParanoid" id="G2XTQ6"/>
<name>G2XTQ6_BOTF4</name>
<evidence type="ECO:0000313" key="2">
    <source>
        <dbReference type="Proteomes" id="UP000008177"/>
    </source>
</evidence>
<evidence type="ECO:0000313" key="1">
    <source>
        <dbReference type="EMBL" id="CCD33924.1"/>
    </source>
</evidence>
<proteinExistence type="predicted"/>
<accession>G2XTQ6</accession>
<reference evidence="2" key="1">
    <citation type="journal article" date="2011" name="PLoS Genet.">
        <title>Genomic analysis of the necrotrophic fungal pathogens Sclerotinia sclerotiorum and Botrytis cinerea.</title>
        <authorList>
            <person name="Amselem J."/>
            <person name="Cuomo C.A."/>
            <person name="van Kan J.A."/>
            <person name="Viaud M."/>
            <person name="Benito E.P."/>
            <person name="Couloux A."/>
            <person name="Coutinho P.M."/>
            <person name="de Vries R.P."/>
            <person name="Dyer P.S."/>
            <person name="Fillinger S."/>
            <person name="Fournier E."/>
            <person name="Gout L."/>
            <person name="Hahn M."/>
            <person name="Kohn L."/>
            <person name="Lapalu N."/>
            <person name="Plummer K.M."/>
            <person name="Pradier J.M."/>
            <person name="Quevillon E."/>
            <person name="Sharon A."/>
            <person name="Simon A."/>
            <person name="ten Have A."/>
            <person name="Tudzynski B."/>
            <person name="Tudzynski P."/>
            <person name="Wincker P."/>
            <person name="Andrew M."/>
            <person name="Anthouard V."/>
            <person name="Beever R.E."/>
            <person name="Beffa R."/>
            <person name="Benoit I."/>
            <person name="Bouzid O."/>
            <person name="Brault B."/>
            <person name="Chen Z."/>
            <person name="Choquer M."/>
            <person name="Collemare J."/>
            <person name="Cotton P."/>
            <person name="Danchin E.G."/>
            <person name="Da Silva C."/>
            <person name="Gautier A."/>
            <person name="Giraud C."/>
            <person name="Giraud T."/>
            <person name="Gonzalez C."/>
            <person name="Grossetete S."/>
            <person name="Guldener U."/>
            <person name="Henrissat B."/>
            <person name="Howlett B.J."/>
            <person name="Kodira C."/>
            <person name="Kretschmer M."/>
            <person name="Lappartient A."/>
            <person name="Leroch M."/>
            <person name="Levis C."/>
            <person name="Mauceli E."/>
            <person name="Neuveglise C."/>
            <person name="Oeser B."/>
            <person name="Pearson M."/>
            <person name="Poulain J."/>
            <person name="Poussereau N."/>
            <person name="Quesneville H."/>
            <person name="Rascle C."/>
            <person name="Schumacher J."/>
            <person name="Segurens B."/>
            <person name="Sexton A."/>
            <person name="Silva E."/>
            <person name="Sirven C."/>
            <person name="Soanes D.M."/>
            <person name="Talbot N.J."/>
            <person name="Templeton M."/>
            <person name="Yandava C."/>
            <person name="Yarden O."/>
            <person name="Zeng Q."/>
            <person name="Rollins J.A."/>
            <person name="Lebrun M.H."/>
            <person name="Dickman M."/>
        </authorList>
    </citation>
    <scope>NUCLEOTIDE SEQUENCE [LARGE SCALE GENOMIC DNA]</scope>
    <source>
        <strain evidence="2">T4</strain>
    </source>
</reference>
<sequence>MFFLSHFCNVLFVPFNATSVKNERSARSGGKLRNSMYLILIMNGREGMEMEMEMEDKLQK</sequence>
<dbReference type="Proteomes" id="UP000008177">
    <property type="component" value="Unplaced contigs"/>
</dbReference>
<dbReference type="AlphaFoldDB" id="G2XTQ6"/>
<organism evidence="1 2">
    <name type="scientific">Botryotinia fuckeliana (strain T4)</name>
    <name type="common">Noble rot fungus</name>
    <name type="synonym">Botrytis cinerea</name>
    <dbReference type="NCBI Taxonomy" id="999810"/>
    <lineage>
        <taxon>Eukaryota</taxon>
        <taxon>Fungi</taxon>
        <taxon>Dikarya</taxon>
        <taxon>Ascomycota</taxon>
        <taxon>Pezizomycotina</taxon>
        <taxon>Leotiomycetes</taxon>
        <taxon>Helotiales</taxon>
        <taxon>Sclerotiniaceae</taxon>
        <taxon>Botrytis</taxon>
    </lineage>
</organism>
<dbReference type="HOGENOM" id="CLU_2941419_0_0_1"/>
<dbReference type="EMBL" id="FQ790266">
    <property type="protein sequence ID" value="CCD33924.1"/>
    <property type="molecule type" value="Genomic_DNA"/>
</dbReference>
<protein>
    <submittedName>
        <fullName evidence="1">Uncharacterized protein</fullName>
    </submittedName>
</protein>
<gene>
    <name evidence="1" type="ORF">BofuT4_P063220.1</name>
</gene>